<evidence type="ECO:0000313" key="2">
    <source>
        <dbReference type="EMBL" id="MBB3667386.1"/>
    </source>
</evidence>
<evidence type="ECO:0000256" key="1">
    <source>
        <dbReference type="SAM" id="Phobius"/>
    </source>
</evidence>
<accession>A0A7W5XZE1</accession>
<feature type="transmembrane region" description="Helical" evidence="1">
    <location>
        <begin position="39"/>
        <end position="56"/>
    </location>
</feature>
<keyword evidence="1" id="KW-0812">Transmembrane</keyword>
<feature type="transmembrane region" description="Helical" evidence="1">
    <location>
        <begin position="76"/>
        <end position="95"/>
    </location>
</feature>
<name>A0A7W5XZE1_9MICC</name>
<sequence length="97" mass="10693">MDLITAPIYILLTIYQYALIIRIIFNITESFARHWKPKGLVLVLAVGIYSITDPPMRWLQGRIPPLNLGGVSLDMGFIILFLVVIIGKVVVASIGGA</sequence>
<protein>
    <submittedName>
        <fullName evidence="2">YggT family protein</fullName>
    </submittedName>
</protein>
<comment type="caution">
    <text evidence="2">The sequence shown here is derived from an EMBL/GenBank/DDBJ whole genome shotgun (WGS) entry which is preliminary data.</text>
</comment>
<dbReference type="InterPro" id="IPR003425">
    <property type="entry name" value="CCB3/YggT"/>
</dbReference>
<dbReference type="Proteomes" id="UP000547528">
    <property type="component" value="Unassembled WGS sequence"/>
</dbReference>
<dbReference type="AlphaFoldDB" id="A0A7W5XZE1"/>
<dbReference type="Pfam" id="PF02325">
    <property type="entry name" value="CCB3_YggT"/>
    <property type="match status" value="1"/>
</dbReference>
<reference evidence="2 3" key="1">
    <citation type="submission" date="2020-08" db="EMBL/GenBank/DDBJ databases">
        <title>Sequencing the genomes of 1000 actinobacteria strains.</title>
        <authorList>
            <person name="Klenk H.-P."/>
        </authorList>
    </citation>
    <scope>NUCLEOTIDE SEQUENCE [LARGE SCALE GENOMIC DNA]</scope>
    <source>
        <strain evidence="2 3">DSM 28238</strain>
    </source>
</reference>
<gene>
    <name evidence="2" type="ORF">FHX47_000979</name>
</gene>
<dbReference type="RefSeq" id="WP_183357709.1">
    <property type="nucleotide sequence ID" value="NZ_BAABKR010000001.1"/>
</dbReference>
<dbReference type="GO" id="GO:0016020">
    <property type="term" value="C:membrane"/>
    <property type="evidence" value="ECO:0007669"/>
    <property type="project" value="InterPro"/>
</dbReference>
<feature type="transmembrane region" description="Helical" evidence="1">
    <location>
        <begin position="6"/>
        <end position="27"/>
    </location>
</feature>
<organism evidence="2 3">
    <name type="scientific">Garicola koreensis</name>
    <dbReference type="NCBI Taxonomy" id="1262554"/>
    <lineage>
        <taxon>Bacteria</taxon>
        <taxon>Bacillati</taxon>
        <taxon>Actinomycetota</taxon>
        <taxon>Actinomycetes</taxon>
        <taxon>Micrococcales</taxon>
        <taxon>Micrococcaceae</taxon>
        <taxon>Garicola</taxon>
    </lineage>
</organism>
<keyword evidence="1" id="KW-1133">Transmembrane helix</keyword>
<keyword evidence="3" id="KW-1185">Reference proteome</keyword>
<keyword evidence="1" id="KW-0472">Membrane</keyword>
<proteinExistence type="predicted"/>
<dbReference type="EMBL" id="JACIBT010000001">
    <property type="protein sequence ID" value="MBB3667386.1"/>
    <property type="molecule type" value="Genomic_DNA"/>
</dbReference>
<evidence type="ECO:0000313" key="3">
    <source>
        <dbReference type="Proteomes" id="UP000547528"/>
    </source>
</evidence>